<dbReference type="InterPro" id="IPR011990">
    <property type="entry name" value="TPR-like_helical_dom_sf"/>
</dbReference>
<evidence type="ECO:0000313" key="3">
    <source>
        <dbReference type="Proteomes" id="UP000091956"/>
    </source>
</evidence>
<dbReference type="Pfam" id="PF13374">
    <property type="entry name" value="TPR_10"/>
    <property type="match status" value="1"/>
</dbReference>
<dbReference type="PANTHER" id="PTHR46082">
    <property type="entry name" value="ATP/GTP-BINDING PROTEIN-RELATED"/>
    <property type="match status" value="1"/>
</dbReference>
<dbReference type="InterPro" id="IPR027417">
    <property type="entry name" value="P-loop_NTPase"/>
</dbReference>
<feature type="domain" description="NB-ARC" evidence="1">
    <location>
        <begin position="54"/>
        <end position="219"/>
    </location>
</feature>
<evidence type="ECO:0000313" key="2">
    <source>
        <dbReference type="EMBL" id="OBT95031.1"/>
    </source>
</evidence>
<protein>
    <recommendedName>
        <fullName evidence="1">NB-ARC domain-containing protein</fullName>
    </recommendedName>
</protein>
<dbReference type="RefSeq" id="XP_018128764.1">
    <property type="nucleotide sequence ID" value="XM_018276837.1"/>
</dbReference>
<dbReference type="Pfam" id="PF00931">
    <property type="entry name" value="NB-ARC"/>
    <property type="match status" value="1"/>
</dbReference>
<reference evidence="3" key="2">
    <citation type="journal article" date="2018" name="Nat. Commun.">
        <title>Extreme sensitivity to ultraviolet light in the fungal pathogen causing white-nose syndrome of bats.</title>
        <authorList>
            <person name="Palmer J.M."/>
            <person name="Drees K.P."/>
            <person name="Foster J.T."/>
            <person name="Lindner D.L."/>
        </authorList>
    </citation>
    <scope>NUCLEOTIDE SEQUENCE [LARGE SCALE GENOMIC DNA]</scope>
    <source>
        <strain evidence="3">UAMH 10579</strain>
    </source>
</reference>
<keyword evidence="3" id="KW-1185">Reference proteome</keyword>
<dbReference type="SUPFAM" id="SSF48452">
    <property type="entry name" value="TPR-like"/>
    <property type="match status" value="1"/>
</dbReference>
<dbReference type="STRING" id="342668.A0A1B8GGS6"/>
<dbReference type="Gene3D" id="1.25.40.10">
    <property type="entry name" value="Tetratricopeptide repeat domain"/>
    <property type="match status" value="1"/>
</dbReference>
<dbReference type="Proteomes" id="UP000091956">
    <property type="component" value="Unassembled WGS sequence"/>
</dbReference>
<organism evidence="2 3">
    <name type="scientific">Pseudogymnoascus verrucosus</name>
    <dbReference type="NCBI Taxonomy" id="342668"/>
    <lineage>
        <taxon>Eukaryota</taxon>
        <taxon>Fungi</taxon>
        <taxon>Dikarya</taxon>
        <taxon>Ascomycota</taxon>
        <taxon>Pezizomycotina</taxon>
        <taxon>Leotiomycetes</taxon>
        <taxon>Thelebolales</taxon>
        <taxon>Thelebolaceae</taxon>
        <taxon>Pseudogymnoascus</taxon>
    </lineage>
</organism>
<dbReference type="GO" id="GO:0043531">
    <property type="term" value="F:ADP binding"/>
    <property type="evidence" value="ECO:0007669"/>
    <property type="project" value="InterPro"/>
</dbReference>
<gene>
    <name evidence="2" type="ORF">VE01_07402</name>
</gene>
<dbReference type="PANTHER" id="PTHR46082:SF6">
    <property type="entry name" value="AAA+ ATPASE DOMAIN-CONTAINING PROTEIN-RELATED"/>
    <property type="match status" value="1"/>
</dbReference>
<reference evidence="2 3" key="1">
    <citation type="submission" date="2016-03" db="EMBL/GenBank/DDBJ databases">
        <title>Comparative genomics of Pseudogymnoascus destructans, the fungus causing white-nose syndrome of bats.</title>
        <authorList>
            <person name="Palmer J.M."/>
            <person name="Drees K.P."/>
            <person name="Foster J.T."/>
            <person name="Lindner D.L."/>
        </authorList>
    </citation>
    <scope>NUCLEOTIDE SEQUENCE [LARGE SCALE GENOMIC DNA]</scope>
    <source>
        <strain evidence="2 3">UAMH 10579</strain>
    </source>
</reference>
<sequence length="466" mass="52620">MVKFRTENDNGFKRLVGDLMRWDGETRSTTDPIYKPSYCLPFVKNRRFVGRATILETLEKKLFSQKCEAVALVGLGSIGKTQVALQFAYLVKANKQGYSIFWVASLSEASFEKAYAELAQELGVNKSKEDEDVKDLVRRHLHSEKAGKWLLIVDNADDMEVVMGSNEKRGIYRYLPESESGRVVFTTRSREVAVAVAGSHLIDLREMSQEEATVFMEISLARKELLQDKATTVELLRELTYLPLAIAQAVAYLNQNQISLRKYLGLLRGTEQSKVSREFHDRTRYEGSQNAVATTWLVSFAQIQRSDKAAASILGLVSCIEPKAIPRSILPEVGPEEVMEYAIGTLRGYAFLSERGDEEMRRSSEHELAKAYLDDRRIKEAIEIFEHVVAVRKRTLADEDHSRLASEHELASAYLDGEIVKEAIQLLEHVVAVEENVFGEGDPNRLMSLELLTDAYTRLESGSRPD</sequence>
<accession>A0A1B8GGS6</accession>
<dbReference type="EMBL" id="KV460238">
    <property type="protein sequence ID" value="OBT95031.1"/>
    <property type="molecule type" value="Genomic_DNA"/>
</dbReference>
<dbReference type="Gene3D" id="3.40.50.300">
    <property type="entry name" value="P-loop containing nucleotide triphosphate hydrolases"/>
    <property type="match status" value="1"/>
</dbReference>
<dbReference type="SUPFAM" id="SSF52540">
    <property type="entry name" value="P-loop containing nucleoside triphosphate hydrolases"/>
    <property type="match status" value="1"/>
</dbReference>
<dbReference type="OrthoDB" id="3437806at2759"/>
<dbReference type="InterPro" id="IPR002182">
    <property type="entry name" value="NB-ARC"/>
</dbReference>
<name>A0A1B8GGS6_9PEZI</name>
<dbReference type="InterPro" id="IPR053137">
    <property type="entry name" value="NLR-like"/>
</dbReference>
<evidence type="ECO:0000259" key="1">
    <source>
        <dbReference type="Pfam" id="PF00931"/>
    </source>
</evidence>
<dbReference type="GeneID" id="28840788"/>
<dbReference type="AlphaFoldDB" id="A0A1B8GGS6"/>
<proteinExistence type="predicted"/>